<evidence type="ECO:0000313" key="13">
    <source>
        <dbReference type="EMBL" id="ARN81410.1"/>
    </source>
</evidence>
<evidence type="ECO:0000256" key="6">
    <source>
        <dbReference type="ARBA" id="ARBA00022692"/>
    </source>
</evidence>
<dbReference type="GO" id="GO:0016682">
    <property type="term" value="F:oxidoreductase activity, acting on diphenols and related substances as donors, oxygen as acceptor"/>
    <property type="evidence" value="ECO:0007669"/>
    <property type="project" value="TreeGrafter"/>
</dbReference>
<keyword evidence="14" id="KW-1185">Reference proteome</keyword>
<reference evidence="13 14" key="1">
    <citation type="submission" date="2017-02" db="EMBL/GenBank/DDBJ databases">
        <authorList>
            <person name="Peterson S.W."/>
        </authorList>
    </citation>
    <scope>NUCLEOTIDE SEQUENCE [LARGE SCALE GENOMIC DNA]</scope>
    <source>
        <strain evidence="13 14">S285</strain>
    </source>
</reference>
<feature type="transmembrane region" description="Helical" evidence="12">
    <location>
        <begin position="123"/>
        <end position="149"/>
    </location>
</feature>
<keyword evidence="6 12" id="KW-0812">Transmembrane</keyword>
<feature type="transmembrane region" description="Helical" evidence="12">
    <location>
        <begin position="292"/>
        <end position="315"/>
    </location>
</feature>
<dbReference type="GO" id="GO:0070069">
    <property type="term" value="C:cytochrome complex"/>
    <property type="evidence" value="ECO:0007669"/>
    <property type="project" value="TreeGrafter"/>
</dbReference>
<evidence type="ECO:0000256" key="9">
    <source>
        <dbReference type="ARBA" id="ARBA00022989"/>
    </source>
</evidence>
<keyword evidence="4" id="KW-1003">Cell membrane</keyword>
<feature type="transmembrane region" description="Helical" evidence="12">
    <location>
        <begin position="203"/>
        <end position="223"/>
    </location>
</feature>
<feature type="transmembrane region" description="Helical" evidence="12">
    <location>
        <begin position="12"/>
        <end position="40"/>
    </location>
</feature>
<feature type="transmembrane region" description="Helical" evidence="12">
    <location>
        <begin position="161"/>
        <end position="182"/>
    </location>
</feature>
<comment type="subcellular location">
    <subcellularLocation>
        <location evidence="1">Cell membrane</location>
        <topology evidence="1">Multi-pass membrane protein</topology>
    </subcellularLocation>
</comment>
<evidence type="ECO:0000313" key="14">
    <source>
        <dbReference type="Proteomes" id="UP000193978"/>
    </source>
</evidence>
<dbReference type="RefSeq" id="WP_085771512.1">
    <property type="nucleotide sequence ID" value="NZ_AP027149.1"/>
</dbReference>
<evidence type="ECO:0000256" key="10">
    <source>
        <dbReference type="ARBA" id="ARBA00023004"/>
    </source>
</evidence>
<dbReference type="GO" id="GO:0009055">
    <property type="term" value="F:electron transfer activity"/>
    <property type="evidence" value="ECO:0007669"/>
    <property type="project" value="TreeGrafter"/>
</dbReference>
<keyword evidence="11 12" id="KW-0472">Membrane</keyword>
<feature type="transmembrane region" description="Helical" evidence="12">
    <location>
        <begin position="264"/>
        <end position="285"/>
    </location>
</feature>
<evidence type="ECO:0000256" key="8">
    <source>
        <dbReference type="ARBA" id="ARBA00022982"/>
    </source>
</evidence>
<dbReference type="PIRSF" id="PIRSF000267">
    <property type="entry name" value="Cyt_oxidse_sub2"/>
    <property type="match status" value="1"/>
</dbReference>
<dbReference type="AlphaFoldDB" id="A0A1W6MUX9"/>
<evidence type="ECO:0000256" key="12">
    <source>
        <dbReference type="SAM" id="Phobius"/>
    </source>
</evidence>
<dbReference type="GO" id="GO:0046872">
    <property type="term" value="F:metal ion binding"/>
    <property type="evidence" value="ECO:0007669"/>
    <property type="project" value="UniProtKB-KW"/>
</dbReference>
<sequence>MIDYGILRLIWWALLGVLLIGFAVLDGFDLGVAMLHPFVARNDAERRVSMNTIGPVWEGNQIWFVLGGGAVFAAWPVLYSVSFSGFYLAMMLVLIGFILRPVALTYRSKRPSPVWRATWDYAFFVAGLIPSLVFGVAFGNLLLGAPFYFQSGLNVLYQGNLLGLLNPFALLCGLVSIAMLVMQGGSYLAVKTEGEVAARARRYGAVAAIALALLFAVAGLLVWKFVEGYVWQGAPDWEGPSNPTLKTVTRQAGAWLANYGRAPITIALPILGLVGAVGAAVTLFAGWARTALTLSSAAIAGVILTAGVSLFPFLMPSSSYPDHSLTVWDSSSSRSTLFLMLLVVVVFLPIVLAYTFWAYRVFRGLVSVAAIERGDDYNY</sequence>
<dbReference type="GO" id="GO:0019646">
    <property type="term" value="P:aerobic electron transport chain"/>
    <property type="evidence" value="ECO:0007669"/>
    <property type="project" value="TreeGrafter"/>
</dbReference>
<evidence type="ECO:0000256" key="3">
    <source>
        <dbReference type="ARBA" id="ARBA00022448"/>
    </source>
</evidence>
<evidence type="ECO:0000256" key="5">
    <source>
        <dbReference type="ARBA" id="ARBA00022617"/>
    </source>
</evidence>
<accession>A0A1W6MUX9</accession>
<keyword evidence="5" id="KW-0349">Heme</keyword>
<keyword evidence="7" id="KW-0479">Metal-binding</keyword>
<evidence type="ECO:0000256" key="4">
    <source>
        <dbReference type="ARBA" id="ARBA00022475"/>
    </source>
</evidence>
<dbReference type="NCBIfam" id="TIGR00203">
    <property type="entry name" value="cydB"/>
    <property type="match status" value="1"/>
</dbReference>
<gene>
    <name evidence="13" type="ORF">B1812_10355</name>
</gene>
<organism evidence="13 14">
    <name type="scientific">Methylocystis bryophila</name>
    <dbReference type="NCBI Taxonomy" id="655015"/>
    <lineage>
        <taxon>Bacteria</taxon>
        <taxon>Pseudomonadati</taxon>
        <taxon>Pseudomonadota</taxon>
        <taxon>Alphaproteobacteria</taxon>
        <taxon>Hyphomicrobiales</taxon>
        <taxon>Methylocystaceae</taxon>
        <taxon>Methylocystis</taxon>
    </lineage>
</organism>
<dbReference type="KEGG" id="mbry:B1812_10355"/>
<evidence type="ECO:0000256" key="11">
    <source>
        <dbReference type="ARBA" id="ARBA00023136"/>
    </source>
</evidence>
<keyword evidence="8" id="KW-0249">Electron transport</keyword>
<evidence type="ECO:0000256" key="2">
    <source>
        <dbReference type="ARBA" id="ARBA00007543"/>
    </source>
</evidence>
<dbReference type="GO" id="GO:0005886">
    <property type="term" value="C:plasma membrane"/>
    <property type="evidence" value="ECO:0007669"/>
    <property type="project" value="UniProtKB-SubCell"/>
</dbReference>
<feature type="transmembrane region" description="Helical" evidence="12">
    <location>
        <begin position="335"/>
        <end position="357"/>
    </location>
</feature>
<dbReference type="InterPro" id="IPR003317">
    <property type="entry name" value="Cyt-d_oxidase_su2"/>
</dbReference>
<keyword evidence="10" id="KW-0408">Iron</keyword>
<name>A0A1W6MUX9_9HYPH</name>
<keyword evidence="9 12" id="KW-1133">Transmembrane helix</keyword>
<dbReference type="EMBL" id="CP019948">
    <property type="protein sequence ID" value="ARN81410.1"/>
    <property type="molecule type" value="Genomic_DNA"/>
</dbReference>
<dbReference type="OrthoDB" id="9776710at2"/>
<dbReference type="PANTHER" id="PTHR43141">
    <property type="entry name" value="CYTOCHROME BD2 SUBUNIT II"/>
    <property type="match status" value="1"/>
</dbReference>
<feature type="transmembrane region" description="Helical" evidence="12">
    <location>
        <begin position="61"/>
        <end position="79"/>
    </location>
</feature>
<evidence type="ECO:0000256" key="7">
    <source>
        <dbReference type="ARBA" id="ARBA00022723"/>
    </source>
</evidence>
<dbReference type="STRING" id="655015.B1812_10355"/>
<dbReference type="PANTHER" id="PTHR43141:SF5">
    <property type="entry name" value="CYTOCHROME BD-I UBIQUINOL OXIDASE SUBUNIT 2"/>
    <property type="match status" value="1"/>
</dbReference>
<dbReference type="Proteomes" id="UP000193978">
    <property type="component" value="Chromosome"/>
</dbReference>
<comment type="similarity">
    <text evidence="2">Belongs to the cytochrome ubiquinol oxidase subunit 2 family.</text>
</comment>
<evidence type="ECO:0000256" key="1">
    <source>
        <dbReference type="ARBA" id="ARBA00004651"/>
    </source>
</evidence>
<feature type="transmembrane region" description="Helical" evidence="12">
    <location>
        <begin position="85"/>
        <end position="103"/>
    </location>
</feature>
<keyword evidence="3" id="KW-0813">Transport</keyword>
<proteinExistence type="inferred from homology"/>
<protein>
    <submittedName>
        <fullName evidence="13">Cytochrome d ubiquinol oxidase subunit II</fullName>
    </submittedName>
</protein>
<dbReference type="Pfam" id="PF02322">
    <property type="entry name" value="Cyt_bd_oxida_II"/>
    <property type="match status" value="1"/>
</dbReference>